<sequence>MRLTKSNQKLGSLNKPSISKSEKYKQLVGDVKKISEAIDNYRNHKTNYFAACKKWRMVDCTMRKISSFKAHEKKIYDCKFSHHNPDLVISVANDKKLKYWNVHDKKLLKVI</sequence>
<dbReference type="SMART" id="SM00320">
    <property type="entry name" value="WD40"/>
    <property type="match status" value="1"/>
</dbReference>
<dbReference type="InterPro" id="IPR036322">
    <property type="entry name" value="WD40_repeat_dom_sf"/>
</dbReference>
<comment type="caution">
    <text evidence="2">The sequence shown here is derived from an EMBL/GenBank/DDBJ whole genome shotgun (WGS) entry which is preliminary data.</text>
</comment>
<keyword evidence="3" id="KW-1185">Reference proteome</keyword>
<protein>
    <submittedName>
        <fullName evidence="2">Uncharacterized protein</fullName>
    </submittedName>
</protein>
<keyword evidence="1" id="KW-0853">WD repeat</keyword>
<dbReference type="Gene3D" id="2.130.10.10">
    <property type="entry name" value="YVTN repeat-like/Quinoprotein amine dehydrogenase"/>
    <property type="match status" value="1"/>
</dbReference>
<organism evidence="2 3">
    <name type="scientific">Bonamia ostreae</name>
    <dbReference type="NCBI Taxonomy" id="126728"/>
    <lineage>
        <taxon>Eukaryota</taxon>
        <taxon>Sar</taxon>
        <taxon>Rhizaria</taxon>
        <taxon>Endomyxa</taxon>
        <taxon>Ascetosporea</taxon>
        <taxon>Haplosporida</taxon>
        <taxon>Bonamia</taxon>
    </lineage>
</organism>
<dbReference type="PROSITE" id="PS50082">
    <property type="entry name" value="WD_REPEATS_2"/>
    <property type="match status" value="1"/>
</dbReference>
<feature type="repeat" description="WD" evidence="1">
    <location>
        <begin position="68"/>
        <end position="110"/>
    </location>
</feature>
<dbReference type="Proteomes" id="UP001439008">
    <property type="component" value="Unassembled WGS sequence"/>
</dbReference>
<dbReference type="SUPFAM" id="SSF50978">
    <property type="entry name" value="WD40 repeat-like"/>
    <property type="match status" value="1"/>
</dbReference>
<dbReference type="InterPro" id="IPR015943">
    <property type="entry name" value="WD40/YVTN_repeat-like_dom_sf"/>
</dbReference>
<evidence type="ECO:0000256" key="1">
    <source>
        <dbReference type="PROSITE-ProRule" id="PRU00221"/>
    </source>
</evidence>
<dbReference type="InterPro" id="IPR001680">
    <property type="entry name" value="WD40_rpt"/>
</dbReference>
<evidence type="ECO:0000313" key="3">
    <source>
        <dbReference type="Proteomes" id="UP001439008"/>
    </source>
</evidence>
<reference evidence="2 3" key="1">
    <citation type="journal article" date="2024" name="BMC Biol.">
        <title>Comparative genomics of Ascetosporea gives new insight into the evolutionary basis for animal parasitism in Rhizaria.</title>
        <authorList>
            <person name="Hiltunen Thoren M."/>
            <person name="Onut-Brannstrom I."/>
            <person name="Alfjorden A."/>
            <person name="Peckova H."/>
            <person name="Swords F."/>
            <person name="Hooper C."/>
            <person name="Holzer A.S."/>
            <person name="Bass D."/>
            <person name="Burki F."/>
        </authorList>
    </citation>
    <scope>NUCLEOTIDE SEQUENCE [LARGE SCALE GENOMIC DNA]</scope>
    <source>
        <strain evidence="2">20-A016</strain>
    </source>
</reference>
<accession>A0ABV2ALB0</accession>
<evidence type="ECO:0000313" key="2">
    <source>
        <dbReference type="EMBL" id="MES1920463.1"/>
    </source>
</evidence>
<gene>
    <name evidence="2" type="ORF">MHBO_002128</name>
</gene>
<name>A0ABV2ALB0_9EUKA</name>
<proteinExistence type="predicted"/>
<dbReference type="EMBL" id="JBDODL010000684">
    <property type="protein sequence ID" value="MES1920463.1"/>
    <property type="molecule type" value="Genomic_DNA"/>
</dbReference>